<evidence type="ECO:0000313" key="2">
    <source>
        <dbReference type="EMBL" id="AHF25928.1"/>
    </source>
</evidence>
<accession>W0FM05</accession>
<sequence length="216" mass="24744">MDFSGFEMGRGEFFAHTREPCFTLSDGKVQANTACIRKMADVDHIQILINQTTHKLVIRACEEDDLFSLPWCRTKDGIRTPRAISGPVFIMKVCALMGWNPDNRIRMLGKFYRANEDLIFLFDMDGAEEFERRRDENGKRKTSRTPHFAASLENVFGPLFTEHKKELGFNIHQGFAVMSVREGRLKPREENPLKGAEEHAGDHHGHRPEEEPPADS</sequence>
<reference evidence="2" key="1">
    <citation type="journal article" date="2013" name="PLoS ONE">
        <title>Metagenomic insights into the carbohydrate-active enzymes carried by the microorganisms adhering to solid digesta in the rumen of cows.</title>
        <authorList>
            <person name="Wang L."/>
            <person name="Hatem A."/>
            <person name="Catalyurek U.V."/>
            <person name="Morrison M."/>
            <person name="Yu Z."/>
        </authorList>
    </citation>
    <scope>NUCLEOTIDE SEQUENCE</scope>
</reference>
<feature type="compositionally biased region" description="Basic and acidic residues" evidence="1">
    <location>
        <begin position="182"/>
        <end position="210"/>
    </location>
</feature>
<dbReference type="AlphaFoldDB" id="W0FM05"/>
<evidence type="ECO:0000256" key="1">
    <source>
        <dbReference type="SAM" id="MobiDB-lite"/>
    </source>
</evidence>
<protein>
    <submittedName>
        <fullName evidence="2">Integrase</fullName>
    </submittedName>
</protein>
<organism evidence="2">
    <name type="scientific">uncultured bacterium Contigcl_1542</name>
    <dbReference type="NCBI Taxonomy" id="1393651"/>
    <lineage>
        <taxon>Bacteria</taxon>
        <taxon>environmental samples</taxon>
    </lineage>
</organism>
<dbReference type="EMBL" id="KC246859">
    <property type="protein sequence ID" value="AHF25928.1"/>
    <property type="molecule type" value="Genomic_DNA"/>
</dbReference>
<feature type="region of interest" description="Disordered" evidence="1">
    <location>
        <begin position="182"/>
        <end position="216"/>
    </location>
</feature>
<name>W0FM05_9BACT</name>
<proteinExistence type="predicted"/>